<evidence type="ECO:0000256" key="4">
    <source>
        <dbReference type="ARBA" id="ARBA00022741"/>
    </source>
</evidence>
<dbReference type="PROSITE" id="PS50893">
    <property type="entry name" value="ABC_TRANSPORTER_2"/>
    <property type="match status" value="1"/>
</dbReference>
<dbReference type="EMBL" id="JAERRH010000020">
    <property type="protein sequence ID" value="MBL1109471.1"/>
    <property type="molecule type" value="Genomic_DNA"/>
</dbReference>
<organism evidence="15 16">
    <name type="scientific">Streptomyces musisoli</name>
    <dbReference type="NCBI Taxonomy" id="2802280"/>
    <lineage>
        <taxon>Bacteria</taxon>
        <taxon>Bacillati</taxon>
        <taxon>Actinomycetota</taxon>
        <taxon>Actinomycetes</taxon>
        <taxon>Kitasatosporales</taxon>
        <taxon>Streptomycetaceae</taxon>
        <taxon>Streptomyces</taxon>
    </lineage>
</organism>
<dbReference type="InterPro" id="IPR027417">
    <property type="entry name" value="P-loop_NTPase"/>
</dbReference>
<keyword evidence="10" id="KW-0234">DNA repair</keyword>
<dbReference type="PANTHER" id="PTHR43152:SF2">
    <property type="entry name" value="DRUG RESISTANCE ABC TRANSPORTER"/>
    <property type="match status" value="1"/>
</dbReference>
<evidence type="ECO:0000256" key="5">
    <source>
        <dbReference type="ARBA" id="ARBA00022763"/>
    </source>
</evidence>
<dbReference type="Pfam" id="PF00005">
    <property type="entry name" value="ABC_tran"/>
    <property type="match status" value="1"/>
</dbReference>
<keyword evidence="7" id="KW-0067">ATP-binding</keyword>
<keyword evidence="6" id="KW-0228">DNA excision</keyword>
<dbReference type="Gene3D" id="3.40.50.300">
    <property type="entry name" value="P-loop containing nucleotide triphosphate hydrolases"/>
    <property type="match status" value="3"/>
</dbReference>
<keyword evidence="5" id="KW-0227">DNA damage</keyword>
<keyword evidence="2" id="KW-0963">Cytoplasm</keyword>
<evidence type="ECO:0000313" key="16">
    <source>
        <dbReference type="Proteomes" id="UP000621386"/>
    </source>
</evidence>
<evidence type="ECO:0000256" key="2">
    <source>
        <dbReference type="ARBA" id="ARBA00022490"/>
    </source>
</evidence>
<keyword evidence="8" id="KW-0267">Excision nuclease</keyword>
<dbReference type="RefSeq" id="WP_201825645.1">
    <property type="nucleotide sequence ID" value="NZ_JAERRH010000020.1"/>
</dbReference>
<dbReference type="Gene3D" id="1.20.1580.10">
    <property type="entry name" value="ABC transporter ATPase like domain"/>
    <property type="match status" value="2"/>
</dbReference>
<evidence type="ECO:0000256" key="13">
    <source>
        <dbReference type="ARBA" id="ARBA00042156"/>
    </source>
</evidence>
<evidence type="ECO:0000256" key="12">
    <source>
        <dbReference type="ARBA" id="ARBA00039316"/>
    </source>
</evidence>
<keyword evidence="9" id="KW-0238">DNA-binding</keyword>
<dbReference type="PANTHER" id="PTHR43152">
    <property type="entry name" value="UVRABC SYSTEM PROTEIN A"/>
    <property type="match status" value="1"/>
</dbReference>
<evidence type="ECO:0000256" key="9">
    <source>
        <dbReference type="ARBA" id="ARBA00023125"/>
    </source>
</evidence>
<accession>A0ABS1PAQ0</accession>
<evidence type="ECO:0000256" key="8">
    <source>
        <dbReference type="ARBA" id="ARBA00022881"/>
    </source>
</evidence>
<feature type="domain" description="ABC transporter" evidence="14">
    <location>
        <begin position="484"/>
        <end position="785"/>
    </location>
</feature>
<evidence type="ECO:0000313" key="15">
    <source>
        <dbReference type="EMBL" id="MBL1109471.1"/>
    </source>
</evidence>
<keyword evidence="4" id="KW-0547">Nucleotide-binding</keyword>
<name>A0ABS1PAQ0_9ACTN</name>
<gene>
    <name evidence="15" type="ORF">JK361_33665</name>
</gene>
<evidence type="ECO:0000256" key="3">
    <source>
        <dbReference type="ARBA" id="ARBA00022737"/>
    </source>
</evidence>
<evidence type="ECO:0000259" key="14">
    <source>
        <dbReference type="PROSITE" id="PS50893"/>
    </source>
</evidence>
<comment type="subcellular location">
    <subcellularLocation>
        <location evidence="1">Cytoplasm</location>
    </subcellularLocation>
</comment>
<evidence type="ECO:0000256" key="1">
    <source>
        <dbReference type="ARBA" id="ARBA00004496"/>
    </source>
</evidence>
<comment type="similarity">
    <text evidence="11">Belongs to the ABC transporter superfamily. UvrA family.</text>
</comment>
<reference evidence="15 16" key="1">
    <citation type="submission" date="2021-01" db="EMBL/GenBank/DDBJ databases">
        <title>WGS of actinomycetes isolated from Thailand.</title>
        <authorList>
            <person name="Thawai C."/>
        </authorList>
    </citation>
    <scope>NUCLEOTIDE SEQUENCE [LARGE SCALE GENOMIC DNA]</scope>
    <source>
        <strain evidence="15 16">CH5-8</strain>
    </source>
</reference>
<keyword evidence="3" id="KW-0677">Repeat</keyword>
<dbReference type="InterPro" id="IPR003439">
    <property type="entry name" value="ABC_transporter-like_ATP-bd"/>
</dbReference>
<protein>
    <recommendedName>
        <fullName evidence="12">UvrABC system protein A</fullName>
    </recommendedName>
    <alternativeName>
        <fullName evidence="13">Excinuclease ABC subunit A</fullName>
    </alternativeName>
</protein>
<evidence type="ECO:0000256" key="6">
    <source>
        <dbReference type="ARBA" id="ARBA00022769"/>
    </source>
</evidence>
<keyword evidence="16" id="KW-1185">Reference proteome</keyword>
<dbReference type="SUPFAM" id="SSF52540">
    <property type="entry name" value="P-loop containing nucleoside triphosphate hydrolases"/>
    <property type="match status" value="2"/>
</dbReference>
<evidence type="ECO:0000256" key="11">
    <source>
        <dbReference type="ARBA" id="ARBA00038000"/>
    </source>
</evidence>
<comment type="caution">
    <text evidence="15">The sequence shown here is derived from an EMBL/GenBank/DDBJ whole genome shotgun (WGS) entry which is preliminary data.</text>
</comment>
<proteinExistence type="inferred from homology"/>
<sequence>MSMTMRTDAPADAAHAADSHELIRVHGARENNLGNISVEIPKRRLTVFTGVSGSGKSSLVFDTIAAESQRLINETYSAFVQGFMPTLARPDVDVLDGLTTAIIVDQQRMGSDPRSTVGTATDANAMLRILFSRLGTPHIGSPKAFSFNVASISGAGAVTVERGGKTVKERRAFSITGGMCPRCEGRGTVTDIDLTQLYDADKSLSEGALTVPGYKPGGWNHRLYTESGLYDADKPIRSFTKRQLDDFLYREPTRMKIAGINMTYEGLVPRIQKSMLAKDRESMQPHIREFVDRAVTFTTCPDCDGTRLGEAARSSKIKGISIADACAMQISDLAEWVRALTEPSVAPLLTALGETLDSFVEIGLGYLSLDRPSGTLSGGEAQRTKMIRHLGSSLTDVTYVFDEPTTGLHPHDIRRMNDLLLRLRDKGNTVLVVEHKPEVIAIADHVVDLGPGAGTAGGTVCFEGTVAGLRASGTLTGRHLDDRATLKKTVRKPTGALEIRGAATHNLRGVDVDIPLGVLTVVTGVAGSGKSSLVHGSVPAREGVVSVDQAPIRGSRRSNPATYTGLLEPIRKAFAKANGVKPALFSANSEGACPGCNGAGVVYTDLAMMAGVATTCEDCEGKRFDASVLEYHLGGRDISEVLAMPVTEAEEFFGSGEARTPAAHRILRNLADVGLGYLTLGQPLTTLSGGERQRLKLATHMAEKGGVYVLDEPTTGLHLADVEQLLGLLDRLVDAGKSVIVVEHHQAVMAHADWIIDLGPGAGHDGGRIVFEGTPADLVASRSTITGEHLAEYVAG</sequence>
<dbReference type="Gene3D" id="1.10.8.280">
    <property type="entry name" value="ABC transporter ATPase domain-like"/>
    <property type="match status" value="1"/>
</dbReference>
<dbReference type="Proteomes" id="UP000621386">
    <property type="component" value="Unassembled WGS sequence"/>
</dbReference>
<evidence type="ECO:0000256" key="10">
    <source>
        <dbReference type="ARBA" id="ARBA00023204"/>
    </source>
</evidence>
<evidence type="ECO:0000256" key="7">
    <source>
        <dbReference type="ARBA" id="ARBA00022840"/>
    </source>
</evidence>